<dbReference type="InterPro" id="IPR007815">
    <property type="entry name" value="Emycin_Estase"/>
</dbReference>
<evidence type="ECO:0000256" key="1">
    <source>
        <dbReference type="SAM" id="MobiDB-lite"/>
    </source>
</evidence>
<dbReference type="InterPro" id="IPR052036">
    <property type="entry name" value="Hydrolase/PRTase-associated"/>
</dbReference>
<evidence type="ECO:0000313" key="4">
    <source>
        <dbReference type="Proteomes" id="UP001595908"/>
    </source>
</evidence>
<evidence type="ECO:0000256" key="2">
    <source>
        <dbReference type="SAM" id="SignalP"/>
    </source>
</evidence>
<keyword evidence="2" id="KW-0732">Signal</keyword>
<dbReference type="Gene3D" id="1.20.1440.30">
    <property type="entry name" value="Biosynthetic Protein domain"/>
    <property type="match status" value="1"/>
</dbReference>
<sequence>MPVLLRTHRSHHLLLLLVVLALGVGTPTSAARPAHAKSTTTADPVRELARSAEMLRSAEPGAPDGDLRPLGRMIGSAKIVGLGEATHSSRQFFTMKHRVFRYLVEEKGFTTFALEAPWSTGLVLDEYVLYGKGDPEKLMRQEFQSSYRIWNTREYLDLLRWMRAHNVRHPDRPVQFMGEDNGYAGPGLFDAVTDYVSVHHPDLLPEFSRLYREFRPTRSVEETVNENMTRPVAERRRTAADVRRAYELLRAQGPDGDPEAYEWVLQHARAISQTATLYSYYDFSDPEKVAQAMLYRDQVMAENTVWWQRHTDRRMLLSAHNGHVSYESDNPEQYPKTQGEFIRQAVGAQYMNIGYTFGQGSYNAMDLTEAGEPYRRFSVEPLGVGSNEEALERVMHRDYYLDLRTTSEPARGWLREKRLTRSIGNSWPEDPYQTSLGRQFDVLIHLHRVTAADLLPTARAGSPGSAPRVAPAPDMH</sequence>
<dbReference type="Proteomes" id="UP001595908">
    <property type="component" value="Unassembled WGS sequence"/>
</dbReference>
<dbReference type="PIRSF" id="PIRSF036794">
    <property type="entry name" value="UCP_erythr_ester"/>
    <property type="match status" value="1"/>
</dbReference>
<evidence type="ECO:0000313" key="3">
    <source>
        <dbReference type="EMBL" id="MFC4981269.1"/>
    </source>
</evidence>
<proteinExistence type="predicted"/>
<dbReference type="PANTHER" id="PTHR31299">
    <property type="entry name" value="ESTERASE, PUTATIVE (AFU_ORTHOLOGUE AFUA_1G05850)-RELATED"/>
    <property type="match status" value="1"/>
</dbReference>
<keyword evidence="4" id="KW-1185">Reference proteome</keyword>
<dbReference type="EC" id="3.1.1.-" evidence="3"/>
<feature type="region of interest" description="Disordered" evidence="1">
    <location>
        <begin position="457"/>
        <end position="476"/>
    </location>
</feature>
<dbReference type="SUPFAM" id="SSF159501">
    <property type="entry name" value="EreA/ChaN-like"/>
    <property type="match status" value="1"/>
</dbReference>
<organism evidence="3 4">
    <name type="scientific">Streptomyces atroolivaceus</name>
    <dbReference type="NCBI Taxonomy" id="66869"/>
    <lineage>
        <taxon>Bacteria</taxon>
        <taxon>Bacillati</taxon>
        <taxon>Actinomycetota</taxon>
        <taxon>Actinomycetes</taxon>
        <taxon>Kitasatosporales</taxon>
        <taxon>Streptomycetaceae</taxon>
        <taxon>Streptomyces</taxon>
    </lineage>
</organism>
<comment type="caution">
    <text evidence="3">The sequence shown here is derived from an EMBL/GenBank/DDBJ whole genome shotgun (WGS) entry which is preliminary data.</text>
</comment>
<dbReference type="Pfam" id="PF05139">
    <property type="entry name" value="Erythro_esteras"/>
    <property type="match status" value="1"/>
</dbReference>
<accession>A0ABV9VBA7</accession>
<dbReference type="Gene3D" id="3.40.1660.10">
    <property type="entry name" value="EreA-like (biosynthetic domain)"/>
    <property type="match status" value="1"/>
</dbReference>
<dbReference type="InterPro" id="IPR014622">
    <property type="entry name" value="UCP036794_erythomycin"/>
</dbReference>
<dbReference type="PANTHER" id="PTHR31299:SF0">
    <property type="entry name" value="ESTERASE, PUTATIVE (AFU_ORTHOLOGUE AFUA_1G05850)-RELATED"/>
    <property type="match status" value="1"/>
</dbReference>
<protein>
    <submittedName>
        <fullName evidence="3">Erythromycin esterase family protein</fullName>
        <ecNumber evidence="3">3.1.1.-</ecNumber>
    </submittedName>
</protein>
<name>A0ABV9VBA7_STRAZ</name>
<dbReference type="Gene3D" id="3.30.1870.10">
    <property type="entry name" value="EreA-like, domain 2"/>
    <property type="match status" value="1"/>
</dbReference>
<dbReference type="GO" id="GO:0016787">
    <property type="term" value="F:hydrolase activity"/>
    <property type="evidence" value="ECO:0007669"/>
    <property type="project" value="UniProtKB-KW"/>
</dbReference>
<dbReference type="EMBL" id="JBHSJE010000006">
    <property type="protein sequence ID" value="MFC4981269.1"/>
    <property type="molecule type" value="Genomic_DNA"/>
</dbReference>
<dbReference type="CDD" id="cd14728">
    <property type="entry name" value="Ere-like"/>
    <property type="match status" value="1"/>
</dbReference>
<dbReference type="GeneID" id="31236823"/>
<feature type="signal peptide" evidence="2">
    <location>
        <begin position="1"/>
        <end position="30"/>
    </location>
</feature>
<keyword evidence="3" id="KW-0378">Hydrolase</keyword>
<dbReference type="RefSeq" id="WP_051710016.1">
    <property type="nucleotide sequence ID" value="NZ_JBHSJE010000006.1"/>
</dbReference>
<reference evidence="4" key="1">
    <citation type="journal article" date="2019" name="Int. J. Syst. Evol. Microbiol.">
        <title>The Global Catalogue of Microorganisms (GCM) 10K type strain sequencing project: providing services to taxonomists for standard genome sequencing and annotation.</title>
        <authorList>
            <consortium name="The Broad Institute Genomics Platform"/>
            <consortium name="The Broad Institute Genome Sequencing Center for Infectious Disease"/>
            <person name="Wu L."/>
            <person name="Ma J."/>
        </authorList>
    </citation>
    <scope>NUCLEOTIDE SEQUENCE [LARGE SCALE GENOMIC DNA]</scope>
    <source>
        <strain evidence="4">ICMP 257</strain>
    </source>
</reference>
<gene>
    <name evidence="3" type="ORF">ACFPL4_23400</name>
</gene>
<feature type="chain" id="PRO_5045888770" evidence="2">
    <location>
        <begin position="31"/>
        <end position="476"/>
    </location>
</feature>